<accession>A0A919KFN4</accession>
<dbReference type="FunFam" id="3.40.47.10:FF:000018">
    <property type="entry name" value="3-oxoacyl-[acyl-carrier-protein] synthase 2"/>
    <property type="match status" value="1"/>
</dbReference>
<sequence length="418" mass="42763">MTAGNSRVLVTGLGAVTPLGGDVPSTWEGLLAGRTGIRLLDGPGYDDFPVRIGAPAAVDPAGELPRATSRKLDRCQQFAMVAAREAWQDAGLPEPGGEDAVPGERLAVSIGTGLGGSASMFDSWLTLQDKGVRRFSPFTAGRVTPCAAASWVGLEYGAKAAVETPVAACATGNDALRRGWELIRSGKADVVVAGGAEALLHPFGLAIFISMRALSDRNDEPERAVRPFGKGRGGFALGEGAALMILESAEHASRRGARVYAELAGAGWNADGYDFAQPDPSGAGQMASIREALDSAGLTPEEIVHVNAHAAGTPLGDATEALSIRTVLGAHAGKAVVTSAKAAVGHLMGAAGAIESIATVLALHHRLVPPTLNQDDYDHEIALDVAAAPRALPGGPVAALNNSFGLGGHNVVTAYRSV</sequence>
<dbReference type="PANTHER" id="PTHR11712">
    <property type="entry name" value="POLYKETIDE SYNTHASE-RELATED"/>
    <property type="match status" value="1"/>
</dbReference>
<dbReference type="InterPro" id="IPR014030">
    <property type="entry name" value="Ketoacyl_synth_N"/>
</dbReference>
<dbReference type="RefSeq" id="WP_189986488.1">
    <property type="nucleotide sequence ID" value="NZ_BNBF01000039.1"/>
</dbReference>
<dbReference type="Gene3D" id="3.40.47.10">
    <property type="match status" value="1"/>
</dbReference>
<evidence type="ECO:0000259" key="4">
    <source>
        <dbReference type="PROSITE" id="PS52004"/>
    </source>
</evidence>
<dbReference type="NCBIfam" id="NF005589">
    <property type="entry name" value="PRK07314.1"/>
    <property type="match status" value="1"/>
</dbReference>
<name>A0A919KFN4_9ACTN</name>
<dbReference type="SMART" id="SM00825">
    <property type="entry name" value="PKS_KS"/>
    <property type="match status" value="1"/>
</dbReference>
<dbReference type="SUPFAM" id="SSF53901">
    <property type="entry name" value="Thiolase-like"/>
    <property type="match status" value="2"/>
</dbReference>
<proteinExistence type="inferred from homology"/>
<evidence type="ECO:0000256" key="3">
    <source>
        <dbReference type="RuleBase" id="RU003694"/>
    </source>
</evidence>
<comment type="caution">
    <text evidence="5">The sequence shown here is derived from an EMBL/GenBank/DDBJ whole genome shotgun (WGS) entry which is preliminary data.</text>
</comment>
<feature type="domain" description="Ketosynthase family 3 (KS3)" evidence="4">
    <location>
        <begin position="5"/>
        <end position="417"/>
    </location>
</feature>
<evidence type="ECO:0000256" key="1">
    <source>
        <dbReference type="ARBA" id="ARBA00008467"/>
    </source>
</evidence>
<dbReference type="CDD" id="cd00834">
    <property type="entry name" value="KAS_I_II"/>
    <property type="match status" value="1"/>
</dbReference>
<evidence type="ECO:0000256" key="2">
    <source>
        <dbReference type="ARBA" id="ARBA00022679"/>
    </source>
</evidence>
<gene>
    <name evidence="5" type="ORF">GCM10018980_73330</name>
</gene>
<dbReference type="InterPro" id="IPR016039">
    <property type="entry name" value="Thiolase-like"/>
</dbReference>
<dbReference type="Pfam" id="PF02801">
    <property type="entry name" value="Ketoacyl-synt_C"/>
    <property type="match status" value="1"/>
</dbReference>
<comment type="similarity">
    <text evidence="1 3">Belongs to the thiolase-like superfamily. Beta-ketoacyl-ACP synthases family.</text>
</comment>
<dbReference type="GO" id="GO:0005829">
    <property type="term" value="C:cytosol"/>
    <property type="evidence" value="ECO:0007669"/>
    <property type="project" value="TreeGrafter"/>
</dbReference>
<dbReference type="EMBL" id="BNBF01000039">
    <property type="protein sequence ID" value="GHG75738.1"/>
    <property type="molecule type" value="Genomic_DNA"/>
</dbReference>
<protein>
    <submittedName>
        <fullName evidence="5">3-oxoacyl-[acyl-carrier-protein] synthase 2</fullName>
    </submittedName>
</protein>
<dbReference type="GO" id="GO:0006633">
    <property type="term" value="P:fatty acid biosynthetic process"/>
    <property type="evidence" value="ECO:0007669"/>
    <property type="project" value="TreeGrafter"/>
</dbReference>
<organism evidence="5 6">
    <name type="scientific">Streptomyces capoamus</name>
    <dbReference type="NCBI Taxonomy" id="68183"/>
    <lineage>
        <taxon>Bacteria</taxon>
        <taxon>Bacillati</taxon>
        <taxon>Actinomycetota</taxon>
        <taxon>Actinomycetes</taxon>
        <taxon>Kitasatosporales</taxon>
        <taxon>Streptomycetaceae</taxon>
        <taxon>Streptomyces</taxon>
    </lineage>
</organism>
<dbReference type="Proteomes" id="UP000619355">
    <property type="component" value="Unassembled WGS sequence"/>
</dbReference>
<evidence type="ECO:0000313" key="5">
    <source>
        <dbReference type="EMBL" id="GHG75738.1"/>
    </source>
</evidence>
<dbReference type="Pfam" id="PF00109">
    <property type="entry name" value="ketoacyl-synt"/>
    <property type="match status" value="1"/>
</dbReference>
<dbReference type="AlphaFoldDB" id="A0A919KFN4"/>
<dbReference type="PROSITE" id="PS52004">
    <property type="entry name" value="KS3_2"/>
    <property type="match status" value="1"/>
</dbReference>
<dbReference type="InterPro" id="IPR014031">
    <property type="entry name" value="Ketoacyl_synth_C"/>
</dbReference>
<keyword evidence="6" id="KW-1185">Reference proteome</keyword>
<dbReference type="InterPro" id="IPR000794">
    <property type="entry name" value="Beta-ketoacyl_synthase"/>
</dbReference>
<reference evidence="6" key="1">
    <citation type="journal article" date="2019" name="Int. J. Syst. Evol. Microbiol.">
        <title>The Global Catalogue of Microorganisms (GCM) 10K type strain sequencing project: providing services to taxonomists for standard genome sequencing and annotation.</title>
        <authorList>
            <consortium name="The Broad Institute Genomics Platform"/>
            <consortium name="The Broad Institute Genome Sequencing Center for Infectious Disease"/>
            <person name="Wu L."/>
            <person name="Ma J."/>
        </authorList>
    </citation>
    <scope>NUCLEOTIDE SEQUENCE [LARGE SCALE GENOMIC DNA]</scope>
    <source>
        <strain evidence="6">JCM 4253</strain>
    </source>
</reference>
<dbReference type="PANTHER" id="PTHR11712:SF336">
    <property type="entry name" value="3-OXOACYL-[ACYL-CARRIER-PROTEIN] SYNTHASE, MITOCHONDRIAL"/>
    <property type="match status" value="1"/>
</dbReference>
<dbReference type="GO" id="GO:0004315">
    <property type="term" value="F:3-oxoacyl-[acyl-carrier-protein] synthase activity"/>
    <property type="evidence" value="ECO:0007669"/>
    <property type="project" value="TreeGrafter"/>
</dbReference>
<dbReference type="InterPro" id="IPR020841">
    <property type="entry name" value="PKS_Beta-ketoAc_synthase_dom"/>
</dbReference>
<evidence type="ECO:0000313" key="6">
    <source>
        <dbReference type="Proteomes" id="UP000619355"/>
    </source>
</evidence>
<keyword evidence="2 3" id="KW-0808">Transferase</keyword>